<evidence type="ECO:0000256" key="1">
    <source>
        <dbReference type="SAM" id="SignalP"/>
    </source>
</evidence>
<feature type="chain" id="PRO_5046947869" evidence="1">
    <location>
        <begin position="27"/>
        <end position="235"/>
    </location>
</feature>
<sequence>MKRRHPFLSALCATGLFALTVPAGHAAEKVVATDLEPLHHVILENQYVTVMRVMIRPGQSTLFHEQHLDYVNTHINGSLVHISYPNEPAKDTEMKTGNVKFGAHQGKSDTDKVTNTGTTLNHQVAFEIKQNGPQNFGGATRPELPEFQQVLDKKTVKGWKVTLQPGESTTLYSQHGPGVRVFFTEGRLLESVPGQPNHNKEVWLHRGDAILTQPGQVELINGGETPLIFNDYELL</sequence>
<protein>
    <submittedName>
        <fullName evidence="2">Uncharacterized protein</fullName>
    </submittedName>
</protein>
<gene>
    <name evidence="2" type="ORF">AB6T85_02795</name>
</gene>
<dbReference type="Gene3D" id="2.60.120.10">
    <property type="entry name" value="Jelly Rolls"/>
    <property type="match status" value="2"/>
</dbReference>
<dbReference type="InterPro" id="IPR014710">
    <property type="entry name" value="RmlC-like_jellyroll"/>
</dbReference>
<comment type="caution">
    <text evidence="2">The sequence shown here is derived from an EMBL/GenBank/DDBJ whole genome shotgun (WGS) entry which is preliminary data.</text>
</comment>
<evidence type="ECO:0000313" key="3">
    <source>
        <dbReference type="Proteomes" id="UP001565243"/>
    </source>
</evidence>
<feature type="signal peptide" evidence="1">
    <location>
        <begin position="1"/>
        <end position="26"/>
    </location>
</feature>
<proteinExistence type="predicted"/>
<keyword evidence="3" id="KW-1185">Reference proteome</keyword>
<dbReference type="Proteomes" id="UP001565243">
    <property type="component" value="Unassembled WGS sequence"/>
</dbReference>
<dbReference type="RefSeq" id="WP_253454255.1">
    <property type="nucleotide sequence ID" value="NZ_JBGFFX010000001.1"/>
</dbReference>
<dbReference type="EMBL" id="JBGFFX010000001">
    <property type="protein sequence ID" value="MEY8769370.1"/>
    <property type="molecule type" value="Genomic_DNA"/>
</dbReference>
<accession>A0ABV4E3E6</accession>
<evidence type="ECO:0000313" key="2">
    <source>
        <dbReference type="EMBL" id="MEY8769370.1"/>
    </source>
</evidence>
<organism evidence="2 3">
    <name type="scientific">Erwinia aeris</name>
    <dbReference type="NCBI Taxonomy" id="3239803"/>
    <lineage>
        <taxon>Bacteria</taxon>
        <taxon>Pseudomonadati</taxon>
        <taxon>Pseudomonadota</taxon>
        <taxon>Gammaproteobacteria</taxon>
        <taxon>Enterobacterales</taxon>
        <taxon>Erwiniaceae</taxon>
        <taxon>Erwinia</taxon>
    </lineage>
</organism>
<name>A0ABV4E3E6_9GAMM</name>
<keyword evidence="1" id="KW-0732">Signal</keyword>
<reference evidence="2 3" key="1">
    <citation type="submission" date="2024-07" db="EMBL/GenBank/DDBJ databases">
        <authorList>
            <person name="Hebao G."/>
        </authorList>
    </citation>
    <scope>NUCLEOTIDE SEQUENCE [LARGE SCALE GENOMIC DNA]</scope>
    <source>
        <strain evidence="2 3">ACCC 02193</strain>
    </source>
</reference>